<organism evidence="12 13">
    <name type="scientific">Haloferula chungangensis</name>
    <dbReference type="NCBI Taxonomy" id="1048331"/>
    <lineage>
        <taxon>Bacteria</taxon>
        <taxon>Pseudomonadati</taxon>
        <taxon>Verrucomicrobiota</taxon>
        <taxon>Verrucomicrobiia</taxon>
        <taxon>Verrucomicrobiales</taxon>
        <taxon>Verrucomicrobiaceae</taxon>
        <taxon>Haloferula</taxon>
    </lineage>
</organism>
<evidence type="ECO:0000256" key="1">
    <source>
        <dbReference type="ARBA" id="ARBA00004752"/>
    </source>
</evidence>
<evidence type="ECO:0000256" key="7">
    <source>
        <dbReference type="ARBA" id="ARBA00023043"/>
    </source>
</evidence>
<dbReference type="CDD" id="cd16913">
    <property type="entry name" value="YkuD_like"/>
    <property type="match status" value="1"/>
</dbReference>
<proteinExistence type="inferred from homology"/>
<dbReference type="PROSITE" id="PS52029">
    <property type="entry name" value="LD_TPASE"/>
    <property type="match status" value="1"/>
</dbReference>
<comment type="pathway">
    <text evidence="1 10">Cell wall biogenesis; peptidoglycan biosynthesis.</text>
</comment>
<evidence type="ECO:0000256" key="10">
    <source>
        <dbReference type="PROSITE-ProRule" id="PRU01373"/>
    </source>
</evidence>
<dbReference type="Gene3D" id="2.40.440.10">
    <property type="entry name" value="L,D-transpeptidase catalytic domain-like"/>
    <property type="match status" value="1"/>
</dbReference>
<dbReference type="InterPro" id="IPR002110">
    <property type="entry name" value="Ankyrin_rpt"/>
</dbReference>
<feature type="repeat" description="ANK" evidence="9">
    <location>
        <begin position="188"/>
        <end position="220"/>
    </location>
</feature>
<dbReference type="Proteomes" id="UP001596472">
    <property type="component" value="Unassembled WGS sequence"/>
</dbReference>
<dbReference type="SUPFAM" id="SSF141523">
    <property type="entry name" value="L,D-transpeptidase catalytic domain-like"/>
    <property type="match status" value="1"/>
</dbReference>
<evidence type="ECO:0000256" key="6">
    <source>
        <dbReference type="ARBA" id="ARBA00022984"/>
    </source>
</evidence>
<dbReference type="SMART" id="SM00248">
    <property type="entry name" value="ANK"/>
    <property type="match status" value="5"/>
</dbReference>
<evidence type="ECO:0000256" key="8">
    <source>
        <dbReference type="ARBA" id="ARBA00023316"/>
    </source>
</evidence>
<evidence type="ECO:0000256" key="9">
    <source>
        <dbReference type="PROSITE-ProRule" id="PRU00023"/>
    </source>
</evidence>
<protein>
    <submittedName>
        <fullName evidence="12">Ankyrin repeat domain-containing protein</fullName>
    </submittedName>
</protein>
<evidence type="ECO:0000313" key="13">
    <source>
        <dbReference type="Proteomes" id="UP001596472"/>
    </source>
</evidence>
<evidence type="ECO:0000313" key="12">
    <source>
        <dbReference type="EMBL" id="MFC7339122.1"/>
    </source>
</evidence>
<keyword evidence="3" id="KW-0808">Transferase</keyword>
<dbReference type="PANTHER" id="PTHR24189">
    <property type="entry name" value="MYOTROPHIN"/>
    <property type="match status" value="1"/>
</dbReference>
<comment type="caution">
    <text evidence="12">The sequence shown here is derived from an EMBL/GenBank/DDBJ whole genome shotgun (WGS) entry which is preliminary data.</text>
</comment>
<name>A0ABW2LDT1_9BACT</name>
<dbReference type="SUPFAM" id="SSF48403">
    <property type="entry name" value="Ankyrin repeat"/>
    <property type="match status" value="1"/>
</dbReference>
<gene>
    <name evidence="12" type="ORF">ACFQY0_18155</name>
</gene>
<feature type="repeat" description="ANK" evidence="9">
    <location>
        <begin position="132"/>
        <end position="164"/>
    </location>
</feature>
<dbReference type="Pfam" id="PF12796">
    <property type="entry name" value="Ank_2"/>
    <property type="match status" value="1"/>
</dbReference>
<keyword evidence="13" id="KW-1185">Reference proteome</keyword>
<dbReference type="InterPro" id="IPR038063">
    <property type="entry name" value="Transpep_catalytic_dom"/>
</dbReference>
<keyword evidence="7 9" id="KW-0040">ANK repeat</keyword>
<keyword evidence="5 10" id="KW-0133">Cell shape</keyword>
<evidence type="ECO:0000256" key="2">
    <source>
        <dbReference type="ARBA" id="ARBA00005992"/>
    </source>
</evidence>
<sequence length="362" mass="40303">MLSPSEARLAKELKDAYARRDRSECERLLRLGADPSPSASDCLIRQAAKDDEIGALHLFLAYREVPEGMLYEFSGVGKTHIASLLLAHGANPNPSRAPFLNTPFSHALWWGNERLACRLLDAGASPTVPSIGQQTPLVVAIALGRREVVRCLLERGANPNAEIETPVSADFLKLVRGRTMNWLLRKDSRITPLMLAADSGSLEMVAALLDHGAKINVWTRRASIWPINLAADHDDIRMMRLLLGKDPHVEERRVEISLSEQRLRLFSAAGEVVFSTRISTGKDGFQTPLGEYAITNRHRSWTSTIYRSHMPFFQRLSCRDFGFHEGEVLDQPASHGCIRVPPGNASRLFAMTQLGDRVRILP</sequence>
<dbReference type="PROSITE" id="PS50297">
    <property type="entry name" value="ANK_REP_REGION"/>
    <property type="match status" value="2"/>
</dbReference>
<dbReference type="EMBL" id="JBHTBS010000012">
    <property type="protein sequence ID" value="MFC7339122.1"/>
    <property type="molecule type" value="Genomic_DNA"/>
</dbReference>
<dbReference type="Gene3D" id="1.25.40.20">
    <property type="entry name" value="Ankyrin repeat-containing domain"/>
    <property type="match status" value="2"/>
</dbReference>
<keyword evidence="8 10" id="KW-0961">Cell wall biogenesis/degradation</keyword>
<accession>A0ABW2LDT1</accession>
<dbReference type="InterPro" id="IPR005490">
    <property type="entry name" value="LD_TPept_cat_dom"/>
</dbReference>
<dbReference type="Pfam" id="PF03734">
    <property type="entry name" value="YkuD"/>
    <property type="match status" value="1"/>
</dbReference>
<keyword evidence="6 10" id="KW-0573">Peptidoglycan synthesis</keyword>
<feature type="domain" description="L,D-TPase catalytic" evidence="11">
    <location>
        <begin position="252"/>
        <end position="361"/>
    </location>
</feature>
<evidence type="ECO:0000259" key="11">
    <source>
        <dbReference type="PROSITE" id="PS52029"/>
    </source>
</evidence>
<dbReference type="PANTHER" id="PTHR24189:SF50">
    <property type="entry name" value="ANKYRIN REPEAT AND SOCS BOX PROTEIN 2"/>
    <property type="match status" value="1"/>
</dbReference>
<dbReference type="Pfam" id="PF00023">
    <property type="entry name" value="Ank"/>
    <property type="match status" value="1"/>
</dbReference>
<comment type="similarity">
    <text evidence="2">Belongs to the YkuD family.</text>
</comment>
<dbReference type="InterPro" id="IPR036770">
    <property type="entry name" value="Ankyrin_rpt-contain_sf"/>
</dbReference>
<dbReference type="RefSeq" id="WP_379715317.1">
    <property type="nucleotide sequence ID" value="NZ_JBHTBS010000012.1"/>
</dbReference>
<keyword evidence="4" id="KW-0677">Repeat</keyword>
<evidence type="ECO:0000256" key="3">
    <source>
        <dbReference type="ARBA" id="ARBA00022679"/>
    </source>
</evidence>
<dbReference type="InterPro" id="IPR050745">
    <property type="entry name" value="Multifunctional_regulatory"/>
</dbReference>
<evidence type="ECO:0000256" key="5">
    <source>
        <dbReference type="ARBA" id="ARBA00022960"/>
    </source>
</evidence>
<feature type="active site" description="Proton donor/acceptor" evidence="10">
    <location>
        <position position="324"/>
    </location>
</feature>
<evidence type="ECO:0000256" key="4">
    <source>
        <dbReference type="ARBA" id="ARBA00022737"/>
    </source>
</evidence>
<feature type="active site" description="Nucleophile" evidence="10">
    <location>
        <position position="337"/>
    </location>
</feature>
<dbReference type="PROSITE" id="PS50088">
    <property type="entry name" value="ANK_REPEAT"/>
    <property type="match status" value="2"/>
</dbReference>
<reference evidence="13" key="1">
    <citation type="journal article" date="2019" name="Int. J. Syst. Evol. Microbiol.">
        <title>The Global Catalogue of Microorganisms (GCM) 10K type strain sequencing project: providing services to taxonomists for standard genome sequencing and annotation.</title>
        <authorList>
            <consortium name="The Broad Institute Genomics Platform"/>
            <consortium name="The Broad Institute Genome Sequencing Center for Infectious Disease"/>
            <person name="Wu L."/>
            <person name="Ma J."/>
        </authorList>
    </citation>
    <scope>NUCLEOTIDE SEQUENCE [LARGE SCALE GENOMIC DNA]</scope>
    <source>
        <strain evidence="13">CGMCC 4.1467</strain>
    </source>
</reference>